<accession>A0A5B7KCH5</accession>
<protein>
    <submittedName>
        <fullName evidence="1">Uncharacterized protein</fullName>
    </submittedName>
</protein>
<sequence>MGLIQEKMRAAVGEAKQFTLEHNKRLWQNLSEEFKEELVTRDISARDALKSLRARRMAARVLWSWKLAKTIVREELVAAQDLPVSDQQLCGVTLRGPRDVYDHSGWR</sequence>
<proteinExistence type="predicted"/>
<evidence type="ECO:0000313" key="2">
    <source>
        <dbReference type="Proteomes" id="UP000324222"/>
    </source>
</evidence>
<dbReference type="Proteomes" id="UP000324222">
    <property type="component" value="Unassembled WGS sequence"/>
</dbReference>
<keyword evidence="2" id="KW-1185">Reference proteome</keyword>
<dbReference type="EMBL" id="VSRR010140689">
    <property type="protein sequence ID" value="MPD04357.1"/>
    <property type="molecule type" value="Genomic_DNA"/>
</dbReference>
<dbReference type="AlphaFoldDB" id="A0A5B7KCH5"/>
<organism evidence="1 2">
    <name type="scientific">Portunus trituberculatus</name>
    <name type="common">Swimming crab</name>
    <name type="synonym">Neptunus trituberculatus</name>
    <dbReference type="NCBI Taxonomy" id="210409"/>
    <lineage>
        <taxon>Eukaryota</taxon>
        <taxon>Metazoa</taxon>
        <taxon>Ecdysozoa</taxon>
        <taxon>Arthropoda</taxon>
        <taxon>Crustacea</taxon>
        <taxon>Multicrustacea</taxon>
        <taxon>Malacostraca</taxon>
        <taxon>Eumalacostraca</taxon>
        <taxon>Eucarida</taxon>
        <taxon>Decapoda</taxon>
        <taxon>Pleocyemata</taxon>
        <taxon>Brachyura</taxon>
        <taxon>Eubrachyura</taxon>
        <taxon>Portunoidea</taxon>
        <taxon>Portunidae</taxon>
        <taxon>Portuninae</taxon>
        <taxon>Portunus</taxon>
    </lineage>
</organism>
<name>A0A5B7KCH5_PORTR</name>
<evidence type="ECO:0000313" key="1">
    <source>
        <dbReference type="EMBL" id="MPD04357.1"/>
    </source>
</evidence>
<gene>
    <name evidence="1" type="ORF">E2C01_100038</name>
</gene>
<reference evidence="1 2" key="1">
    <citation type="submission" date="2019-05" db="EMBL/GenBank/DDBJ databases">
        <title>Another draft genome of Portunus trituberculatus and its Hox gene families provides insights of decapod evolution.</title>
        <authorList>
            <person name="Jeong J.-H."/>
            <person name="Song I."/>
            <person name="Kim S."/>
            <person name="Choi T."/>
            <person name="Kim D."/>
            <person name="Ryu S."/>
            <person name="Kim W."/>
        </authorList>
    </citation>
    <scope>NUCLEOTIDE SEQUENCE [LARGE SCALE GENOMIC DNA]</scope>
    <source>
        <tissue evidence="1">Muscle</tissue>
    </source>
</reference>
<comment type="caution">
    <text evidence="1">The sequence shown here is derived from an EMBL/GenBank/DDBJ whole genome shotgun (WGS) entry which is preliminary data.</text>
</comment>